<dbReference type="EC" id="3.4.19.12" evidence="3 8"/>
<dbReference type="GO" id="GO:0016579">
    <property type="term" value="P:protein deubiquitination"/>
    <property type="evidence" value="ECO:0007669"/>
    <property type="project" value="TreeGrafter"/>
</dbReference>
<evidence type="ECO:0000256" key="10">
    <source>
        <dbReference type="SAM" id="MobiDB-lite"/>
    </source>
</evidence>
<sequence length="486" mass="56313">MRWSESATLLTFSDWPCSTLPTEPTKPGPQIKLPTITYVQPRPTTVNKMSRTLPQGGPWCLIESDPDLCRGIGIKSVQVEELCSLDEDSFNDDIKPVYGLIFLFKWRHDKTNRGEEAVPDNVYFANQVIQNACATQAILSIVLNCDKQIDIGDDLREFKEFTKEFSPPLKGLTMSNSELLRTVHNGFARPHAQPEQLEIDAKKPQKKKQKTSTEEDDEDAVYHYVSYVPIDGYLWELDGLKRGPVKLKECTSDNWLDIARPEIQKRIDAYSDGEEIRFNLMALIRDRRLVLGRKMLERDHLKTQVERRLDTLDPSWRGDMRVEKWEEEYDFETERASRRTSLSPLSSPKHGATTPQNHSPASSPTTASPHTMPVKLGISALLTPEPRPIMTVRDAPPELMRELERDPALSKEVESVREQLKVTALTDLWHRVQEEKKVIRRKIEEEEEKREKYKQELLRRKYDYRPFIVEFMKRLDRVGLLRPMMG</sequence>
<organism evidence="12 13">
    <name type="scientific">Jimgerdemannia flammicorona</name>
    <dbReference type="NCBI Taxonomy" id="994334"/>
    <lineage>
        <taxon>Eukaryota</taxon>
        <taxon>Fungi</taxon>
        <taxon>Fungi incertae sedis</taxon>
        <taxon>Mucoromycota</taxon>
        <taxon>Mucoromycotina</taxon>
        <taxon>Endogonomycetes</taxon>
        <taxon>Endogonales</taxon>
        <taxon>Endogonaceae</taxon>
        <taxon>Jimgerdemannia</taxon>
    </lineage>
</organism>
<dbReference type="InterPro" id="IPR001578">
    <property type="entry name" value="Peptidase_C12_UCH"/>
</dbReference>
<dbReference type="GO" id="GO:0004843">
    <property type="term" value="F:cysteine-type deubiquitinase activity"/>
    <property type="evidence" value="ECO:0007669"/>
    <property type="project" value="UniProtKB-UniRule"/>
</dbReference>
<dbReference type="Gene3D" id="3.40.532.10">
    <property type="entry name" value="Peptidase C12, ubiquitin carboxyl-terminal hydrolase"/>
    <property type="match status" value="1"/>
</dbReference>
<keyword evidence="6 8" id="KW-0378">Hydrolase</keyword>
<comment type="caution">
    <text evidence="12">The sequence shown here is derived from an EMBL/GenBank/DDBJ whole genome shotgun (WGS) entry which is preliminary data.</text>
</comment>
<dbReference type="EMBL" id="RBNJ01011434">
    <property type="protein sequence ID" value="RUS26005.1"/>
    <property type="molecule type" value="Genomic_DNA"/>
</dbReference>
<feature type="compositionally biased region" description="Low complexity" evidence="10">
    <location>
        <begin position="339"/>
        <end position="348"/>
    </location>
</feature>
<dbReference type="PROSITE" id="PS52048">
    <property type="entry name" value="UCH_DOMAIN"/>
    <property type="match status" value="1"/>
</dbReference>
<dbReference type="InterPro" id="IPR036959">
    <property type="entry name" value="Peptidase_C12_UCH_sf"/>
</dbReference>
<evidence type="ECO:0000256" key="5">
    <source>
        <dbReference type="ARBA" id="ARBA00022786"/>
    </source>
</evidence>
<dbReference type="InterPro" id="IPR038765">
    <property type="entry name" value="Papain-like_cys_pep_sf"/>
</dbReference>
<dbReference type="Proteomes" id="UP000274822">
    <property type="component" value="Unassembled WGS sequence"/>
</dbReference>
<keyword evidence="4 8" id="KW-0645">Protease</keyword>
<evidence type="ECO:0000256" key="2">
    <source>
        <dbReference type="ARBA" id="ARBA00009326"/>
    </source>
</evidence>
<feature type="active site" description="Proton donor" evidence="8">
    <location>
        <position position="223"/>
    </location>
</feature>
<protein>
    <recommendedName>
        <fullName evidence="3 8">ubiquitinyl hydrolase 1</fullName>
        <ecNumber evidence="3 8">3.4.19.12</ecNumber>
    </recommendedName>
</protein>
<accession>A0A433Q8A5</accession>
<feature type="active site" description="Nucleophile" evidence="8">
    <location>
        <position position="133"/>
    </location>
</feature>
<dbReference type="SUPFAM" id="SSF54001">
    <property type="entry name" value="Cysteine proteinases"/>
    <property type="match status" value="1"/>
</dbReference>
<reference evidence="12 13" key="1">
    <citation type="journal article" date="2018" name="New Phytol.">
        <title>Phylogenomics of Endogonaceae and evolution of mycorrhizas within Mucoromycota.</title>
        <authorList>
            <person name="Chang Y."/>
            <person name="Desiro A."/>
            <person name="Na H."/>
            <person name="Sandor L."/>
            <person name="Lipzen A."/>
            <person name="Clum A."/>
            <person name="Barry K."/>
            <person name="Grigoriev I.V."/>
            <person name="Martin F.M."/>
            <person name="Stajich J.E."/>
            <person name="Smith M.E."/>
            <person name="Bonito G."/>
            <person name="Spatafora J.W."/>
        </authorList>
    </citation>
    <scope>NUCLEOTIDE SEQUENCE [LARGE SCALE GENOMIC DNA]</scope>
    <source>
        <strain evidence="12 13">AD002</strain>
    </source>
</reference>
<dbReference type="Pfam" id="PF18031">
    <property type="entry name" value="UCH_C"/>
    <property type="match status" value="1"/>
</dbReference>
<gene>
    <name evidence="12" type="ORF">BC938DRAFT_471361</name>
</gene>
<dbReference type="PANTHER" id="PTHR10589">
    <property type="entry name" value="UBIQUITIN CARBOXYL-TERMINAL HYDROLASE"/>
    <property type="match status" value="1"/>
</dbReference>
<dbReference type="InterPro" id="IPR041507">
    <property type="entry name" value="UCH_C"/>
</dbReference>
<dbReference type="PANTHER" id="PTHR10589:SF16">
    <property type="entry name" value="UBIQUITIN CARBOXYL-TERMINAL HYDROLASE ISOZYME L5"/>
    <property type="match status" value="1"/>
</dbReference>
<feature type="region of interest" description="Disordered" evidence="10">
    <location>
        <begin position="193"/>
        <end position="216"/>
    </location>
</feature>
<evidence type="ECO:0000256" key="1">
    <source>
        <dbReference type="ARBA" id="ARBA00000707"/>
    </source>
</evidence>
<evidence type="ECO:0000256" key="4">
    <source>
        <dbReference type="ARBA" id="ARBA00022670"/>
    </source>
</evidence>
<evidence type="ECO:0000313" key="13">
    <source>
        <dbReference type="Proteomes" id="UP000274822"/>
    </source>
</evidence>
<evidence type="ECO:0000256" key="7">
    <source>
        <dbReference type="ARBA" id="ARBA00022807"/>
    </source>
</evidence>
<feature type="site" description="Transition state stabilizer" evidence="8">
    <location>
        <position position="127"/>
    </location>
</feature>
<dbReference type="GO" id="GO:0006511">
    <property type="term" value="P:ubiquitin-dependent protein catabolic process"/>
    <property type="evidence" value="ECO:0007669"/>
    <property type="project" value="UniProtKB-UniRule"/>
</dbReference>
<dbReference type="CDD" id="cd09617">
    <property type="entry name" value="Peptidase_C12_UCH37_BAP1"/>
    <property type="match status" value="1"/>
</dbReference>
<evidence type="ECO:0000256" key="9">
    <source>
        <dbReference type="SAM" id="Coils"/>
    </source>
</evidence>
<dbReference type="AlphaFoldDB" id="A0A433Q8A5"/>
<dbReference type="GO" id="GO:0005737">
    <property type="term" value="C:cytoplasm"/>
    <property type="evidence" value="ECO:0007669"/>
    <property type="project" value="TreeGrafter"/>
</dbReference>
<evidence type="ECO:0000256" key="3">
    <source>
        <dbReference type="ARBA" id="ARBA00012759"/>
    </source>
</evidence>
<evidence type="ECO:0000313" key="12">
    <source>
        <dbReference type="EMBL" id="RUS26005.1"/>
    </source>
</evidence>
<feature type="domain" description="UCH catalytic" evidence="11">
    <location>
        <begin position="58"/>
        <end position="285"/>
    </location>
</feature>
<dbReference type="Pfam" id="PF01088">
    <property type="entry name" value="Peptidase_C12"/>
    <property type="match status" value="1"/>
</dbReference>
<feature type="site" description="Important for enzyme activity" evidence="8">
    <location>
        <position position="238"/>
    </location>
</feature>
<evidence type="ECO:0000256" key="6">
    <source>
        <dbReference type="ARBA" id="ARBA00022801"/>
    </source>
</evidence>
<dbReference type="Gene3D" id="1.20.58.860">
    <property type="match status" value="1"/>
</dbReference>
<evidence type="ECO:0000259" key="11">
    <source>
        <dbReference type="PROSITE" id="PS52048"/>
    </source>
</evidence>
<comment type="similarity">
    <text evidence="2 8">Belongs to the peptidase C12 family.</text>
</comment>
<proteinExistence type="inferred from homology"/>
<comment type="catalytic activity">
    <reaction evidence="1 8">
        <text>Thiol-dependent hydrolysis of ester, thioester, amide, peptide and isopeptide bonds formed by the C-terminal Gly of ubiquitin (a 76-residue protein attached to proteins as an intracellular targeting signal).</text>
        <dbReference type="EC" id="3.4.19.12"/>
    </reaction>
</comment>
<feature type="region of interest" description="Disordered" evidence="10">
    <location>
        <begin position="336"/>
        <end position="372"/>
    </location>
</feature>
<feature type="coiled-coil region" evidence="9">
    <location>
        <begin position="429"/>
        <end position="463"/>
    </location>
</feature>
<name>A0A433Q8A5_9FUNG</name>
<keyword evidence="13" id="KW-1185">Reference proteome</keyword>
<keyword evidence="5 8" id="KW-0833">Ubl conjugation pathway</keyword>
<evidence type="ECO:0000256" key="8">
    <source>
        <dbReference type="PROSITE-ProRule" id="PRU01393"/>
    </source>
</evidence>
<keyword evidence="7 8" id="KW-0788">Thiol protease</keyword>
<keyword evidence="9" id="KW-0175">Coiled coil</keyword>
<feature type="compositionally biased region" description="Low complexity" evidence="10">
    <location>
        <begin position="358"/>
        <end position="371"/>
    </location>
</feature>